<dbReference type="NCBIfam" id="TIGR00369">
    <property type="entry name" value="unchar_dom_1"/>
    <property type="match status" value="1"/>
</dbReference>
<dbReference type="InterPro" id="IPR039298">
    <property type="entry name" value="ACOT13"/>
</dbReference>
<feature type="domain" description="Thioesterase" evidence="3">
    <location>
        <begin position="40"/>
        <end position="116"/>
    </location>
</feature>
<comment type="caution">
    <text evidence="4">The sequence shown here is derived from an EMBL/GenBank/DDBJ whole genome shotgun (WGS) entry which is preliminary data.</text>
</comment>
<organism evidence="4 5">
    <name type="scientific">Lasiosphaeria hispida</name>
    <dbReference type="NCBI Taxonomy" id="260671"/>
    <lineage>
        <taxon>Eukaryota</taxon>
        <taxon>Fungi</taxon>
        <taxon>Dikarya</taxon>
        <taxon>Ascomycota</taxon>
        <taxon>Pezizomycotina</taxon>
        <taxon>Sordariomycetes</taxon>
        <taxon>Sordariomycetidae</taxon>
        <taxon>Sordariales</taxon>
        <taxon>Lasiosphaeriaceae</taxon>
        <taxon>Lasiosphaeria</taxon>
    </lineage>
</organism>
<proteinExistence type="inferred from homology"/>
<evidence type="ECO:0000313" key="5">
    <source>
        <dbReference type="Proteomes" id="UP001275084"/>
    </source>
</evidence>
<dbReference type="EMBL" id="JAUIQD010000006">
    <property type="protein sequence ID" value="KAK3347144.1"/>
    <property type="molecule type" value="Genomic_DNA"/>
</dbReference>
<dbReference type="SUPFAM" id="SSF54637">
    <property type="entry name" value="Thioesterase/thiol ester dehydrase-isomerase"/>
    <property type="match status" value="1"/>
</dbReference>
<reference evidence="4" key="1">
    <citation type="journal article" date="2023" name="Mol. Phylogenet. Evol.">
        <title>Genome-scale phylogeny and comparative genomics of the fungal order Sordariales.</title>
        <authorList>
            <person name="Hensen N."/>
            <person name="Bonometti L."/>
            <person name="Westerberg I."/>
            <person name="Brannstrom I.O."/>
            <person name="Guillou S."/>
            <person name="Cros-Aarteil S."/>
            <person name="Calhoun S."/>
            <person name="Haridas S."/>
            <person name="Kuo A."/>
            <person name="Mondo S."/>
            <person name="Pangilinan J."/>
            <person name="Riley R."/>
            <person name="LaButti K."/>
            <person name="Andreopoulos B."/>
            <person name="Lipzen A."/>
            <person name="Chen C."/>
            <person name="Yan M."/>
            <person name="Daum C."/>
            <person name="Ng V."/>
            <person name="Clum A."/>
            <person name="Steindorff A."/>
            <person name="Ohm R.A."/>
            <person name="Martin F."/>
            <person name="Silar P."/>
            <person name="Natvig D.O."/>
            <person name="Lalanne C."/>
            <person name="Gautier V."/>
            <person name="Ament-Velasquez S.L."/>
            <person name="Kruys A."/>
            <person name="Hutchinson M.I."/>
            <person name="Powell A.J."/>
            <person name="Barry K."/>
            <person name="Miller A.N."/>
            <person name="Grigoriev I.V."/>
            <person name="Debuchy R."/>
            <person name="Gladieux P."/>
            <person name="Hiltunen Thoren M."/>
            <person name="Johannesson H."/>
        </authorList>
    </citation>
    <scope>NUCLEOTIDE SEQUENCE</scope>
    <source>
        <strain evidence="4">CBS 955.72</strain>
    </source>
</reference>
<dbReference type="InterPro" id="IPR006683">
    <property type="entry name" value="Thioestr_dom"/>
</dbReference>
<dbReference type="Proteomes" id="UP001275084">
    <property type="component" value="Unassembled WGS sequence"/>
</dbReference>
<dbReference type="PANTHER" id="PTHR21660">
    <property type="entry name" value="THIOESTERASE SUPERFAMILY MEMBER-RELATED"/>
    <property type="match status" value="1"/>
</dbReference>
<evidence type="ECO:0000313" key="4">
    <source>
        <dbReference type="EMBL" id="KAK3347144.1"/>
    </source>
</evidence>
<evidence type="ECO:0000256" key="1">
    <source>
        <dbReference type="ARBA" id="ARBA00008324"/>
    </source>
</evidence>
<protein>
    <submittedName>
        <fullName evidence="4">HotDog domain-containing protein</fullName>
    </submittedName>
</protein>
<sequence length="231" mass="26169">MNDSGLEPRLLGPNLHIVGADKGKVEFSLRIARDHTNRLGILHGGTIASMVDLGGSLAVASMGLFATGVTTDMNITYLSSGGKIGDNLRGVAECDKMGKTLAFTTVSFYNGKGELTARGSHTKYIVQAVKDSVPYTPPEGIQPYDTSVLNLLAEKEALQERERRRFQEWKEQEKQLFEDWKQWQRGIGIQPETRLDLLTEKGHKDFQDWKELQKERWEKWKRQDRDHYFGG</sequence>
<dbReference type="Pfam" id="PF03061">
    <property type="entry name" value="4HBT"/>
    <property type="match status" value="1"/>
</dbReference>
<dbReference type="AlphaFoldDB" id="A0AAJ0HDA1"/>
<evidence type="ECO:0000259" key="3">
    <source>
        <dbReference type="Pfam" id="PF03061"/>
    </source>
</evidence>
<gene>
    <name evidence="4" type="ORF">B0T25DRAFT_295136</name>
</gene>
<dbReference type="InterPro" id="IPR029069">
    <property type="entry name" value="HotDog_dom_sf"/>
</dbReference>
<accession>A0AAJ0HDA1</accession>
<dbReference type="Gene3D" id="3.10.129.10">
    <property type="entry name" value="Hotdog Thioesterase"/>
    <property type="match status" value="1"/>
</dbReference>
<evidence type="ECO:0000256" key="2">
    <source>
        <dbReference type="ARBA" id="ARBA00022801"/>
    </source>
</evidence>
<name>A0AAJ0HDA1_9PEZI</name>
<comment type="similarity">
    <text evidence="1">Belongs to the thioesterase PaaI family.</text>
</comment>
<reference evidence="4" key="2">
    <citation type="submission" date="2023-06" db="EMBL/GenBank/DDBJ databases">
        <authorList>
            <consortium name="Lawrence Berkeley National Laboratory"/>
            <person name="Haridas S."/>
            <person name="Hensen N."/>
            <person name="Bonometti L."/>
            <person name="Westerberg I."/>
            <person name="Brannstrom I.O."/>
            <person name="Guillou S."/>
            <person name="Cros-Aarteil S."/>
            <person name="Calhoun S."/>
            <person name="Kuo A."/>
            <person name="Mondo S."/>
            <person name="Pangilinan J."/>
            <person name="Riley R."/>
            <person name="Labutti K."/>
            <person name="Andreopoulos B."/>
            <person name="Lipzen A."/>
            <person name="Chen C."/>
            <person name="Yanf M."/>
            <person name="Daum C."/>
            <person name="Ng V."/>
            <person name="Clum A."/>
            <person name="Steindorff A."/>
            <person name="Ohm R."/>
            <person name="Martin F."/>
            <person name="Silar P."/>
            <person name="Natvig D."/>
            <person name="Lalanne C."/>
            <person name="Gautier V."/>
            <person name="Ament-Velasquez S.L."/>
            <person name="Kruys A."/>
            <person name="Hutchinson M.I."/>
            <person name="Powell A.J."/>
            <person name="Barry K."/>
            <person name="Miller A.N."/>
            <person name="Grigoriev I.V."/>
            <person name="Debuchy R."/>
            <person name="Gladieux P."/>
            <person name="Thoren M.H."/>
            <person name="Johannesson H."/>
        </authorList>
    </citation>
    <scope>NUCLEOTIDE SEQUENCE</scope>
    <source>
        <strain evidence="4">CBS 955.72</strain>
    </source>
</reference>
<dbReference type="CDD" id="cd03443">
    <property type="entry name" value="PaaI_thioesterase"/>
    <property type="match status" value="1"/>
</dbReference>
<dbReference type="PANTHER" id="PTHR21660:SF57">
    <property type="entry name" value="PAAI THIOESTERASE"/>
    <property type="match status" value="1"/>
</dbReference>
<keyword evidence="5" id="KW-1185">Reference proteome</keyword>
<dbReference type="InterPro" id="IPR003736">
    <property type="entry name" value="PAAI_dom"/>
</dbReference>
<dbReference type="FunFam" id="3.10.129.10:FF:000033">
    <property type="entry name" value="acyl-coenzyme A thioesterase 13"/>
    <property type="match status" value="1"/>
</dbReference>
<keyword evidence="2" id="KW-0378">Hydrolase</keyword>
<dbReference type="GO" id="GO:0047617">
    <property type="term" value="F:fatty acyl-CoA hydrolase activity"/>
    <property type="evidence" value="ECO:0007669"/>
    <property type="project" value="InterPro"/>
</dbReference>